<sequence>MTVPVASPSIASPAAPVVLEPTGPSGLAAGLAIALLSIAASMATAILMTVGGADKAAAGVGAAAGAGAAPNIASLATYAVPIIVTVLVLSAFTMGHILGRGRARSDAGPGAGQL</sequence>
<feature type="transmembrane region" description="Helical" evidence="1">
    <location>
        <begin position="79"/>
        <end position="98"/>
    </location>
</feature>
<comment type="caution">
    <text evidence="2">The sequence shown here is derived from an EMBL/GenBank/DDBJ whole genome shotgun (WGS) entry which is preliminary data.</text>
</comment>
<reference evidence="2 3" key="1">
    <citation type="submission" date="2023-01" db="EMBL/GenBank/DDBJ databases">
        <title>Minimal conservation of predation-associated metabolite biosynthetic gene clusters underscores biosynthetic potential of Myxococcota including descriptions for ten novel species: Archangium lansinium sp. nov., Myxococcus landrumus sp. nov., Nannocystis bai.</title>
        <authorList>
            <person name="Ahearne A."/>
            <person name="Stevens C."/>
            <person name="Dowd S."/>
        </authorList>
    </citation>
    <scope>NUCLEOTIDE SEQUENCE [LARGE SCALE GENOMIC DNA]</scope>
    <source>
        <strain evidence="2 3">WIWO2</strain>
    </source>
</reference>
<evidence type="ECO:0000313" key="3">
    <source>
        <dbReference type="Proteomes" id="UP001217485"/>
    </source>
</evidence>
<keyword evidence="1" id="KW-1133">Transmembrane helix</keyword>
<protein>
    <recommendedName>
        <fullName evidence="4">Secreted protein</fullName>
    </recommendedName>
</protein>
<keyword evidence="1" id="KW-0472">Membrane</keyword>
<feature type="transmembrane region" description="Helical" evidence="1">
    <location>
        <begin position="27"/>
        <end position="49"/>
    </location>
</feature>
<evidence type="ECO:0000256" key="1">
    <source>
        <dbReference type="SAM" id="Phobius"/>
    </source>
</evidence>
<dbReference type="EMBL" id="JAQNDK010000002">
    <property type="protein sequence ID" value="MDC0680642.1"/>
    <property type="molecule type" value="Genomic_DNA"/>
</dbReference>
<gene>
    <name evidence="2" type="ORF">POL72_23085</name>
</gene>
<evidence type="ECO:0000313" key="2">
    <source>
        <dbReference type="EMBL" id="MDC0680642.1"/>
    </source>
</evidence>
<accession>A0ABT5C2L2</accession>
<evidence type="ECO:0008006" key="4">
    <source>
        <dbReference type="Google" id="ProtNLM"/>
    </source>
</evidence>
<name>A0ABT5C2L2_9BACT</name>
<proteinExistence type="predicted"/>
<organism evidence="2 3">
    <name type="scientific">Sorangium atrum</name>
    <dbReference type="NCBI Taxonomy" id="2995308"/>
    <lineage>
        <taxon>Bacteria</taxon>
        <taxon>Pseudomonadati</taxon>
        <taxon>Myxococcota</taxon>
        <taxon>Polyangia</taxon>
        <taxon>Polyangiales</taxon>
        <taxon>Polyangiaceae</taxon>
        <taxon>Sorangium</taxon>
    </lineage>
</organism>
<keyword evidence="1" id="KW-0812">Transmembrane</keyword>
<dbReference type="Proteomes" id="UP001217485">
    <property type="component" value="Unassembled WGS sequence"/>
</dbReference>
<keyword evidence="3" id="KW-1185">Reference proteome</keyword>
<dbReference type="RefSeq" id="WP_272097672.1">
    <property type="nucleotide sequence ID" value="NZ_JAQNDK010000002.1"/>
</dbReference>